<accession>A0A3A5H437</accession>
<protein>
    <submittedName>
        <fullName evidence="1">Uncharacterized protein</fullName>
    </submittedName>
</protein>
<evidence type="ECO:0000313" key="2">
    <source>
        <dbReference type="Proteomes" id="UP000276542"/>
    </source>
</evidence>
<organism evidence="1 2">
    <name type="scientific">Nocardioides cavernaquae</name>
    <dbReference type="NCBI Taxonomy" id="2321396"/>
    <lineage>
        <taxon>Bacteria</taxon>
        <taxon>Bacillati</taxon>
        <taxon>Actinomycetota</taxon>
        <taxon>Actinomycetes</taxon>
        <taxon>Propionibacteriales</taxon>
        <taxon>Nocardioidaceae</taxon>
        <taxon>Nocardioides</taxon>
    </lineage>
</organism>
<comment type="caution">
    <text evidence="1">The sequence shown here is derived from an EMBL/GenBank/DDBJ whole genome shotgun (WGS) entry which is preliminary data.</text>
</comment>
<proteinExistence type="predicted"/>
<reference evidence="2" key="1">
    <citation type="submission" date="2018-09" db="EMBL/GenBank/DDBJ databases">
        <authorList>
            <person name="Zhu H."/>
        </authorList>
    </citation>
    <scope>NUCLEOTIDE SEQUENCE [LARGE SCALE GENOMIC DNA]</scope>
    <source>
        <strain evidence="2">K1W22B-1</strain>
    </source>
</reference>
<dbReference type="AlphaFoldDB" id="A0A3A5H437"/>
<gene>
    <name evidence="1" type="ORF">D4739_04240</name>
</gene>
<evidence type="ECO:0000313" key="1">
    <source>
        <dbReference type="EMBL" id="RJS45506.1"/>
    </source>
</evidence>
<dbReference type="EMBL" id="QYRP01000002">
    <property type="protein sequence ID" value="RJS45506.1"/>
    <property type="molecule type" value="Genomic_DNA"/>
</dbReference>
<keyword evidence="2" id="KW-1185">Reference proteome</keyword>
<name>A0A3A5H437_9ACTN</name>
<dbReference type="RefSeq" id="WP_120059405.1">
    <property type="nucleotide sequence ID" value="NZ_QYRP01000002.1"/>
</dbReference>
<dbReference type="OrthoDB" id="3790998at2"/>
<sequence length="112" mass="11905">MPKPLLAAFAVFLLAIGLVLGFGLGSSKAAPRWQQTPAHASAETKVASFQGSSWTYGVRGSVAWIGEDGTFHEDGWPPCLNERTTSAHILITPRTVDVDGTGIRPVLAVDCR</sequence>
<dbReference type="Proteomes" id="UP000276542">
    <property type="component" value="Unassembled WGS sequence"/>
</dbReference>